<protein>
    <submittedName>
        <fullName evidence="2">PQQ enzyme repeat family protein</fullName>
    </submittedName>
</protein>
<dbReference type="InterPro" id="IPR015943">
    <property type="entry name" value="WD40/YVTN_repeat-like_dom_sf"/>
</dbReference>
<sequence>MFLYFIFNDAFCREVGKMNSSLQLEKDISSLAVGKPEHLNLSFNFNKVKTFLLNGKKIASSIATSNGIVILENTGKLYYLNGKNPNDILWNVSLTNSQKIYGGGLSYAFDKLLYPQGIILCIVDNVLYGVDVSTSKIMWKQVLRNIVDGNPVVINNGKNVAVLTVDNYLFIFNVSDGQFLWSYQGALSDIKKMSSLSPAFNVKNDILTLLLPNGNVIALNSYNGDKLWDLVLNKESFSLVDDISITPITEGDELFIVNYDHDLVSINVLSGQVNWVEKLNVKVVSPIINSNIFIITRDNILVAFNVKNKTIMWKCNLLNKVRKNSGFRKPNKWFSPILTGNKIWVLNDSGYLLKIDSALGVIEKVSNVPKPSYEPMILNFSMYFITKGHGLAVIS</sequence>
<dbReference type="PANTHER" id="PTHR34512:SF30">
    <property type="entry name" value="OUTER MEMBRANE PROTEIN ASSEMBLY FACTOR BAMB"/>
    <property type="match status" value="1"/>
</dbReference>
<organism evidence="2 3">
    <name type="scientific">Candidatus Neoehrlichia procyonis str. RAC413</name>
    <dbReference type="NCBI Taxonomy" id="1359163"/>
    <lineage>
        <taxon>Bacteria</taxon>
        <taxon>Pseudomonadati</taxon>
        <taxon>Pseudomonadota</taxon>
        <taxon>Alphaproteobacteria</taxon>
        <taxon>Rickettsiales</taxon>
        <taxon>Anaplasmataceae</taxon>
        <taxon>Candidatus Neoehrlichia</taxon>
    </lineage>
</organism>
<dbReference type="RefSeq" id="WP_198138891.1">
    <property type="nucleotide sequence ID" value="NZ_LANX01000001.1"/>
</dbReference>
<keyword evidence="3" id="KW-1185">Reference proteome</keyword>
<name>A0A0F3NLP6_9RICK</name>
<dbReference type="Gene3D" id="2.130.10.10">
    <property type="entry name" value="YVTN repeat-like/Quinoprotein amine dehydrogenase"/>
    <property type="match status" value="1"/>
</dbReference>
<dbReference type="SUPFAM" id="SSF50998">
    <property type="entry name" value="Quinoprotein alcohol dehydrogenase-like"/>
    <property type="match status" value="1"/>
</dbReference>
<dbReference type="Proteomes" id="UP000033562">
    <property type="component" value="Unassembled WGS sequence"/>
</dbReference>
<comment type="caution">
    <text evidence="2">The sequence shown here is derived from an EMBL/GenBank/DDBJ whole genome shotgun (WGS) entry which is preliminary data.</text>
</comment>
<dbReference type="InterPro" id="IPR011047">
    <property type="entry name" value="Quinoprotein_ADH-like_sf"/>
</dbReference>
<dbReference type="InterPro" id="IPR018391">
    <property type="entry name" value="PQQ_b-propeller_rpt"/>
</dbReference>
<proteinExistence type="predicted"/>
<reference evidence="2 3" key="1">
    <citation type="submission" date="2015-02" db="EMBL/GenBank/DDBJ databases">
        <title>Genome Sequencing of Rickettsiales.</title>
        <authorList>
            <person name="Daugherty S.C."/>
            <person name="Su Q."/>
            <person name="Abolude K."/>
            <person name="Beier-Sexton M."/>
            <person name="Carlyon J.A."/>
            <person name="Carter R."/>
            <person name="Day N.P."/>
            <person name="Dumler S.J."/>
            <person name="Dyachenko V."/>
            <person name="Godinez A."/>
            <person name="Kurtti T.J."/>
            <person name="Lichay M."/>
            <person name="Mullins K.E."/>
            <person name="Ott S."/>
            <person name="Pappas-Brown V."/>
            <person name="Paris D.H."/>
            <person name="Patel P."/>
            <person name="Richards A.L."/>
            <person name="Sadzewicz L."/>
            <person name="Sears K."/>
            <person name="Seidman D."/>
            <person name="Sengamalay N."/>
            <person name="Stenos J."/>
            <person name="Tallon L.J."/>
            <person name="Vincent G."/>
            <person name="Fraser C.M."/>
            <person name="Munderloh U."/>
            <person name="Dunning-Hotopp J.C."/>
        </authorList>
    </citation>
    <scope>NUCLEOTIDE SEQUENCE [LARGE SCALE GENOMIC DNA]</scope>
    <source>
        <strain evidence="2 3">RAC413</strain>
    </source>
</reference>
<dbReference type="STRING" id="1359163.NLO413_0342"/>
<evidence type="ECO:0000259" key="1">
    <source>
        <dbReference type="Pfam" id="PF13360"/>
    </source>
</evidence>
<accession>A0A0F3NLP6</accession>
<evidence type="ECO:0000313" key="2">
    <source>
        <dbReference type="EMBL" id="KJV68970.1"/>
    </source>
</evidence>
<dbReference type="InterPro" id="IPR002372">
    <property type="entry name" value="PQQ_rpt_dom"/>
</dbReference>
<gene>
    <name evidence="2" type="ORF">NLO413_0342</name>
</gene>
<dbReference type="Pfam" id="PF13360">
    <property type="entry name" value="PQQ_2"/>
    <property type="match status" value="1"/>
</dbReference>
<evidence type="ECO:0000313" key="3">
    <source>
        <dbReference type="Proteomes" id="UP000033562"/>
    </source>
</evidence>
<dbReference type="SMART" id="SM00564">
    <property type="entry name" value="PQQ"/>
    <property type="match status" value="3"/>
</dbReference>
<dbReference type="EMBL" id="LANX01000001">
    <property type="protein sequence ID" value="KJV68970.1"/>
    <property type="molecule type" value="Genomic_DNA"/>
</dbReference>
<feature type="domain" description="Pyrrolo-quinoline quinone repeat" evidence="1">
    <location>
        <begin position="89"/>
        <end position="314"/>
    </location>
</feature>
<dbReference type="AlphaFoldDB" id="A0A0F3NLP6"/>
<dbReference type="PANTHER" id="PTHR34512">
    <property type="entry name" value="CELL SURFACE PROTEIN"/>
    <property type="match status" value="1"/>
</dbReference>